<keyword evidence="2" id="KW-0902">Two-component regulatory system</keyword>
<dbReference type="InterPro" id="IPR001867">
    <property type="entry name" value="OmpR/PhoB-type_DNA-bd"/>
</dbReference>
<dbReference type="RefSeq" id="WP_010768206.1">
    <property type="nucleotide sequence ID" value="NZ_ASWE01000003.1"/>
</dbReference>
<dbReference type="CDD" id="cd18159">
    <property type="entry name" value="REC_OmpR_NsrR-like"/>
    <property type="match status" value="1"/>
</dbReference>
<evidence type="ECO:0000259" key="9">
    <source>
        <dbReference type="PROSITE" id="PS51755"/>
    </source>
</evidence>
<dbReference type="CDD" id="cd00383">
    <property type="entry name" value="trans_reg_C"/>
    <property type="match status" value="1"/>
</dbReference>
<keyword evidence="5" id="KW-0804">Transcription</keyword>
<evidence type="ECO:0000313" key="10">
    <source>
        <dbReference type="EMBL" id="EOL44726.1"/>
    </source>
</evidence>
<evidence type="ECO:0000313" key="11">
    <source>
        <dbReference type="Proteomes" id="UP000013785"/>
    </source>
</evidence>
<accession>R3W9Y9</accession>
<dbReference type="eggNOG" id="COG0745">
    <property type="taxonomic scope" value="Bacteria"/>
</dbReference>
<reference evidence="10 11" key="1">
    <citation type="submission" date="2013-02" db="EMBL/GenBank/DDBJ databases">
        <title>The Genome Sequence of Enterococcus phoeniculicola BAA-412.</title>
        <authorList>
            <consortium name="The Broad Institute Genome Sequencing Platform"/>
            <consortium name="The Broad Institute Genome Sequencing Center for Infectious Disease"/>
            <person name="Earl A.M."/>
            <person name="Gilmore M.S."/>
            <person name="Lebreton F."/>
            <person name="Walker B."/>
            <person name="Young S.K."/>
            <person name="Zeng Q."/>
            <person name="Gargeya S."/>
            <person name="Fitzgerald M."/>
            <person name="Haas B."/>
            <person name="Abouelleil A."/>
            <person name="Alvarado L."/>
            <person name="Arachchi H.M."/>
            <person name="Berlin A.M."/>
            <person name="Chapman S.B."/>
            <person name="Dewar J."/>
            <person name="Goldberg J."/>
            <person name="Griggs A."/>
            <person name="Gujja S."/>
            <person name="Hansen M."/>
            <person name="Howarth C."/>
            <person name="Imamovic A."/>
            <person name="Larimer J."/>
            <person name="McCowan C."/>
            <person name="Murphy C."/>
            <person name="Neiman D."/>
            <person name="Pearson M."/>
            <person name="Priest M."/>
            <person name="Roberts A."/>
            <person name="Saif S."/>
            <person name="Shea T."/>
            <person name="Sisk P."/>
            <person name="Sykes S."/>
            <person name="Wortman J."/>
            <person name="Nusbaum C."/>
            <person name="Birren B."/>
        </authorList>
    </citation>
    <scope>NUCLEOTIDE SEQUENCE [LARGE SCALE GENOMIC DNA]</scope>
    <source>
        <strain evidence="10 11">ATCC BAA-412</strain>
    </source>
</reference>
<sequence length="230" mass="26523">MHNKIYLVEDDEMIRQTVSTALEKWGFTVFCVENFQYVMEEFHEIQPDLVLMDISLPYFNGYHWCEQIRKVSNVPTIFLSSASDKMNIVMAVNIGGDDFISKPFDLDILVAKVQAVLRRTYTFNEHDQQVTYKEWSLELAENQLVYGDQTLSLTPNETKILALLFATPEKPVSKEVIMEKLWESEEFISKNTLTVNVARLRKKLSEQGIPSIIQTVKGKGYILVASDEEK</sequence>
<dbReference type="HOGENOM" id="CLU_000445_30_3_9"/>
<name>R3W9Y9_9ENTE</name>
<keyword evidence="4 7" id="KW-0238">DNA-binding</keyword>
<evidence type="ECO:0000256" key="4">
    <source>
        <dbReference type="ARBA" id="ARBA00023125"/>
    </source>
</evidence>
<dbReference type="PROSITE" id="PS51755">
    <property type="entry name" value="OMPR_PHOB"/>
    <property type="match status" value="1"/>
</dbReference>
<evidence type="ECO:0000256" key="2">
    <source>
        <dbReference type="ARBA" id="ARBA00023012"/>
    </source>
</evidence>
<keyword evidence="1 6" id="KW-0597">Phosphoprotein</keyword>
<dbReference type="GO" id="GO:0006355">
    <property type="term" value="P:regulation of DNA-templated transcription"/>
    <property type="evidence" value="ECO:0007669"/>
    <property type="project" value="InterPro"/>
</dbReference>
<dbReference type="STRING" id="154621.RV11_GL002475"/>
<dbReference type="SUPFAM" id="SSF52172">
    <property type="entry name" value="CheY-like"/>
    <property type="match status" value="1"/>
</dbReference>
<feature type="domain" description="Response regulatory" evidence="8">
    <location>
        <begin position="4"/>
        <end position="117"/>
    </location>
</feature>
<dbReference type="GO" id="GO:0000156">
    <property type="term" value="F:phosphorelay response regulator activity"/>
    <property type="evidence" value="ECO:0007669"/>
    <property type="project" value="TreeGrafter"/>
</dbReference>
<dbReference type="GO" id="GO:0005829">
    <property type="term" value="C:cytosol"/>
    <property type="evidence" value="ECO:0007669"/>
    <property type="project" value="TreeGrafter"/>
</dbReference>
<evidence type="ECO:0000256" key="1">
    <source>
        <dbReference type="ARBA" id="ARBA00022553"/>
    </source>
</evidence>
<dbReference type="PATRIC" id="fig|1158610.3.peg.1528"/>
<dbReference type="Gene3D" id="3.40.50.2300">
    <property type="match status" value="1"/>
</dbReference>
<dbReference type="OrthoDB" id="9790442at2"/>
<dbReference type="InterPro" id="IPR001789">
    <property type="entry name" value="Sig_transdc_resp-reg_receiver"/>
</dbReference>
<dbReference type="InterPro" id="IPR039420">
    <property type="entry name" value="WalR-like"/>
</dbReference>
<feature type="domain" description="OmpR/PhoB-type" evidence="9">
    <location>
        <begin position="127"/>
        <end position="225"/>
    </location>
</feature>
<dbReference type="Proteomes" id="UP000013785">
    <property type="component" value="Unassembled WGS sequence"/>
</dbReference>
<gene>
    <name evidence="10" type="ORF">UC3_01543</name>
</gene>
<keyword evidence="11" id="KW-1185">Reference proteome</keyword>
<dbReference type="InterPro" id="IPR011006">
    <property type="entry name" value="CheY-like_superfamily"/>
</dbReference>
<evidence type="ECO:0000256" key="6">
    <source>
        <dbReference type="PROSITE-ProRule" id="PRU00169"/>
    </source>
</evidence>
<dbReference type="AlphaFoldDB" id="R3W9Y9"/>
<dbReference type="InterPro" id="IPR036388">
    <property type="entry name" value="WH-like_DNA-bd_sf"/>
</dbReference>
<dbReference type="PANTHER" id="PTHR48111:SF43">
    <property type="entry name" value="STAGE 0 SPORULATION PROTEIN A HOMOLOG"/>
    <property type="match status" value="1"/>
</dbReference>
<dbReference type="PANTHER" id="PTHR48111">
    <property type="entry name" value="REGULATOR OF RPOS"/>
    <property type="match status" value="1"/>
</dbReference>
<dbReference type="Pfam" id="PF00072">
    <property type="entry name" value="Response_reg"/>
    <property type="match status" value="1"/>
</dbReference>
<dbReference type="SMART" id="SM00448">
    <property type="entry name" value="REC"/>
    <property type="match status" value="1"/>
</dbReference>
<protein>
    <recommendedName>
        <fullName evidence="12">DNA-binding response regulator</fullName>
    </recommendedName>
</protein>
<evidence type="ECO:0000256" key="3">
    <source>
        <dbReference type="ARBA" id="ARBA00023015"/>
    </source>
</evidence>
<comment type="caution">
    <text evidence="10">The sequence shown here is derived from an EMBL/GenBank/DDBJ whole genome shotgun (WGS) entry which is preliminary data.</text>
</comment>
<dbReference type="Pfam" id="PF00486">
    <property type="entry name" value="Trans_reg_C"/>
    <property type="match status" value="1"/>
</dbReference>
<feature type="modified residue" description="4-aspartylphosphate" evidence="6">
    <location>
        <position position="53"/>
    </location>
</feature>
<dbReference type="Gene3D" id="1.10.10.10">
    <property type="entry name" value="Winged helix-like DNA-binding domain superfamily/Winged helix DNA-binding domain"/>
    <property type="match status" value="1"/>
</dbReference>
<evidence type="ECO:0008006" key="12">
    <source>
        <dbReference type="Google" id="ProtNLM"/>
    </source>
</evidence>
<evidence type="ECO:0000256" key="5">
    <source>
        <dbReference type="ARBA" id="ARBA00023163"/>
    </source>
</evidence>
<dbReference type="GO" id="GO:0032993">
    <property type="term" value="C:protein-DNA complex"/>
    <property type="evidence" value="ECO:0007669"/>
    <property type="project" value="TreeGrafter"/>
</dbReference>
<proteinExistence type="predicted"/>
<organism evidence="10 11">
    <name type="scientific">Enterococcus phoeniculicola ATCC BAA-412</name>
    <dbReference type="NCBI Taxonomy" id="1158610"/>
    <lineage>
        <taxon>Bacteria</taxon>
        <taxon>Bacillati</taxon>
        <taxon>Bacillota</taxon>
        <taxon>Bacilli</taxon>
        <taxon>Lactobacillales</taxon>
        <taxon>Enterococcaceae</taxon>
        <taxon>Enterococcus</taxon>
    </lineage>
</organism>
<dbReference type="GO" id="GO:0000976">
    <property type="term" value="F:transcription cis-regulatory region binding"/>
    <property type="evidence" value="ECO:0007669"/>
    <property type="project" value="TreeGrafter"/>
</dbReference>
<keyword evidence="3" id="KW-0805">Transcription regulation</keyword>
<dbReference type="SMART" id="SM00862">
    <property type="entry name" value="Trans_reg_C"/>
    <property type="match status" value="1"/>
</dbReference>
<feature type="DNA-binding region" description="OmpR/PhoB-type" evidence="7">
    <location>
        <begin position="127"/>
        <end position="225"/>
    </location>
</feature>
<evidence type="ECO:0000256" key="7">
    <source>
        <dbReference type="PROSITE-ProRule" id="PRU01091"/>
    </source>
</evidence>
<dbReference type="EMBL" id="AJAT01000013">
    <property type="protein sequence ID" value="EOL44726.1"/>
    <property type="molecule type" value="Genomic_DNA"/>
</dbReference>
<dbReference type="PROSITE" id="PS50110">
    <property type="entry name" value="RESPONSE_REGULATORY"/>
    <property type="match status" value="1"/>
</dbReference>
<evidence type="ECO:0000259" key="8">
    <source>
        <dbReference type="PROSITE" id="PS50110"/>
    </source>
</evidence>